<dbReference type="PANTHER" id="PTHR38436:SF1">
    <property type="entry name" value="ESTER CYCLASE"/>
    <property type="match status" value="1"/>
</dbReference>
<proteinExistence type="predicted"/>
<protein>
    <recommendedName>
        <fullName evidence="3">Ester cyclase</fullName>
    </recommendedName>
</protein>
<dbReference type="eggNOG" id="COG5485">
    <property type="taxonomic scope" value="Bacteria"/>
</dbReference>
<comment type="caution">
    <text evidence="1">The sequence shown here is derived from an EMBL/GenBank/DDBJ whole genome shotgun (WGS) entry which is preliminary data.</text>
</comment>
<keyword evidence="2" id="KW-1185">Reference proteome</keyword>
<dbReference type="PANTHER" id="PTHR38436">
    <property type="entry name" value="POLYKETIDE CYCLASE SNOAL-LIKE DOMAIN"/>
    <property type="match status" value="1"/>
</dbReference>
<name>A0A084II27_SALHC</name>
<dbReference type="InterPro" id="IPR032710">
    <property type="entry name" value="NTF2-like_dom_sf"/>
</dbReference>
<organism evidence="1 2">
    <name type="scientific">Salinisphaera hydrothermalis (strain C41B8)</name>
    <dbReference type="NCBI Taxonomy" id="1304275"/>
    <lineage>
        <taxon>Bacteria</taxon>
        <taxon>Pseudomonadati</taxon>
        <taxon>Pseudomonadota</taxon>
        <taxon>Gammaproteobacteria</taxon>
        <taxon>Salinisphaerales</taxon>
        <taxon>Salinisphaeraceae</taxon>
        <taxon>Salinisphaera</taxon>
    </lineage>
</organism>
<evidence type="ECO:0000313" key="1">
    <source>
        <dbReference type="EMBL" id="KEZ76361.1"/>
    </source>
</evidence>
<dbReference type="EMBL" id="APNK01000032">
    <property type="protein sequence ID" value="KEZ76361.1"/>
    <property type="molecule type" value="Genomic_DNA"/>
</dbReference>
<dbReference type="Gene3D" id="3.10.450.50">
    <property type="match status" value="1"/>
</dbReference>
<dbReference type="GO" id="GO:0030638">
    <property type="term" value="P:polyketide metabolic process"/>
    <property type="evidence" value="ECO:0007669"/>
    <property type="project" value="InterPro"/>
</dbReference>
<gene>
    <name evidence="1" type="ORF">C41B8_15505</name>
</gene>
<dbReference type="STRING" id="1304275.C41B8_15505"/>
<accession>A0A084II27</accession>
<dbReference type="PATRIC" id="fig|1304275.5.peg.3171"/>
<dbReference type="Proteomes" id="UP000028302">
    <property type="component" value="Unassembled WGS sequence"/>
</dbReference>
<dbReference type="InterPro" id="IPR009959">
    <property type="entry name" value="Cyclase_SnoaL-like"/>
</dbReference>
<sequence>MQMNRHKDELAATYRQYISCLNDRTFASLGRFVDPVVVHNGRPLGLDGYRQMLESDVRAIPDLQFDIQLLTVDPPYVGSRLGFDCTPTGELFGLPVNGRRIQFTENVFYEFSVSRIKTVWSVIDEAAIRRQIGE</sequence>
<evidence type="ECO:0008006" key="3">
    <source>
        <dbReference type="Google" id="ProtNLM"/>
    </source>
</evidence>
<reference evidence="1 2" key="1">
    <citation type="submission" date="2013-03" db="EMBL/GenBank/DDBJ databases">
        <title>Salinisphaera hydrothermalis C41B8 Genome Sequencing.</title>
        <authorList>
            <person name="Li C."/>
            <person name="Lai Q."/>
            <person name="Shao Z."/>
        </authorList>
    </citation>
    <scope>NUCLEOTIDE SEQUENCE [LARGE SCALE GENOMIC DNA]</scope>
    <source>
        <strain evidence="1 2">C41B8</strain>
    </source>
</reference>
<dbReference type="SUPFAM" id="SSF54427">
    <property type="entry name" value="NTF2-like"/>
    <property type="match status" value="1"/>
</dbReference>
<dbReference type="AlphaFoldDB" id="A0A084II27"/>
<dbReference type="Pfam" id="PF07366">
    <property type="entry name" value="SnoaL"/>
    <property type="match status" value="1"/>
</dbReference>
<evidence type="ECO:0000313" key="2">
    <source>
        <dbReference type="Proteomes" id="UP000028302"/>
    </source>
</evidence>